<feature type="region of interest" description="Disordered" evidence="1">
    <location>
        <begin position="35"/>
        <end position="59"/>
    </location>
</feature>
<dbReference type="EMBL" id="AUWY01000023">
    <property type="protein sequence ID" value="EQB33918.1"/>
    <property type="molecule type" value="Genomic_DNA"/>
</dbReference>
<dbReference type="AlphaFoldDB" id="T0KKR6"/>
<organism evidence="2 3">
    <name type="scientific">Sphingobium ummariense RL-3</name>
    <dbReference type="NCBI Taxonomy" id="1346791"/>
    <lineage>
        <taxon>Bacteria</taxon>
        <taxon>Pseudomonadati</taxon>
        <taxon>Pseudomonadota</taxon>
        <taxon>Alphaproteobacteria</taxon>
        <taxon>Sphingomonadales</taxon>
        <taxon>Sphingomonadaceae</taxon>
        <taxon>Sphingobium</taxon>
    </lineage>
</organism>
<feature type="compositionally biased region" description="Basic and acidic residues" evidence="1">
    <location>
        <begin position="48"/>
        <end position="59"/>
    </location>
</feature>
<accession>T0KKR6</accession>
<sequence length="178" mass="19326">MGVSLYHHHVAFDVPSARGEVASHAIFASPLNLNDHLPSRSPPGMEPAARRAPEPSHGERPLAFDEFEAHGLWDRARNRVLALDVQALALGLQDSKRSLIRPGKISRAFGLIFGAYYPNALADPQLETLRRFGVLFQHGDITTEEIDSGLRSAGFADFRIAAALGMLGNRVHGSGNGR</sequence>
<reference evidence="2 3" key="1">
    <citation type="journal article" date="2013" name="Genome Announc.">
        <title>Draft Genome Sequence of Sphingobium ummariense Strain RL-3, a Hexachlorocyclohexane-Degrading Bacterium.</title>
        <authorList>
            <person name="Kohli P."/>
            <person name="Dua A."/>
            <person name="Sangwan N."/>
            <person name="Oldach P."/>
            <person name="Khurana J.P."/>
            <person name="Lal R."/>
        </authorList>
    </citation>
    <scope>NUCLEOTIDE SEQUENCE [LARGE SCALE GENOMIC DNA]</scope>
    <source>
        <strain evidence="2 3">RL-3</strain>
    </source>
</reference>
<evidence type="ECO:0000256" key="1">
    <source>
        <dbReference type="SAM" id="MobiDB-lite"/>
    </source>
</evidence>
<evidence type="ECO:0000313" key="3">
    <source>
        <dbReference type="Proteomes" id="UP000015523"/>
    </source>
</evidence>
<name>T0KKR6_9SPHN</name>
<gene>
    <name evidence="2" type="ORF">M529_02585</name>
</gene>
<evidence type="ECO:0000313" key="2">
    <source>
        <dbReference type="EMBL" id="EQB33918.1"/>
    </source>
</evidence>
<protein>
    <submittedName>
        <fullName evidence="2">Uncharacterized protein</fullName>
    </submittedName>
</protein>
<dbReference type="Proteomes" id="UP000015523">
    <property type="component" value="Unassembled WGS sequence"/>
</dbReference>
<keyword evidence="3" id="KW-1185">Reference proteome</keyword>
<comment type="caution">
    <text evidence="2">The sequence shown here is derived from an EMBL/GenBank/DDBJ whole genome shotgun (WGS) entry which is preliminary data.</text>
</comment>
<proteinExistence type="predicted"/>